<accession>A0AAU8JYL7</accession>
<dbReference type="AlphaFoldDB" id="A0AAU8JYL7"/>
<dbReference type="RefSeq" id="WP_354641888.1">
    <property type="nucleotide sequence ID" value="NZ_CP159872.1"/>
</dbReference>
<name>A0AAU8JYL7_9ACTN</name>
<evidence type="ECO:0000313" key="1">
    <source>
        <dbReference type="EMBL" id="XCM80952.1"/>
    </source>
</evidence>
<gene>
    <name evidence="1" type="ORF">ABWK59_19545</name>
</gene>
<dbReference type="EMBL" id="CP159872">
    <property type="protein sequence ID" value="XCM80952.1"/>
    <property type="molecule type" value="Genomic_DNA"/>
</dbReference>
<sequence>MSLSTRAIAGIGAVVLIGAGTVAGSIAYANSEGKPSEHKVTLTVGTSSVESAPSCYNGGQPLDQAMLAKCRTEAKDARDNNKIVSSDVESSDRVGVGVPPEIADKGWFAFTDGGAQGEAVIAQDVRGSTYSGSVPASTILNGSGTTTVTVVAADQKSNEVYGIWYFDLKQKN</sequence>
<reference evidence="1" key="1">
    <citation type="submission" date="2024-06" db="EMBL/GenBank/DDBJ databases">
        <title>The genome sequences of Kitasatospora sp. strain HUAS MG31.</title>
        <authorList>
            <person name="Mo P."/>
        </authorList>
    </citation>
    <scope>NUCLEOTIDE SEQUENCE</scope>
    <source>
        <strain evidence="1">HUAS MG31</strain>
    </source>
</reference>
<organism evidence="1">
    <name type="scientific">Kitasatospora camelliae</name>
    <dbReference type="NCBI Taxonomy" id="3156397"/>
    <lineage>
        <taxon>Bacteria</taxon>
        <taxon>Bacillati</taxon>
        <taxon>Actinomycetota</taxon>
        <taxon>Actinomycetes</taxon>
        <taxon>Kitasatosporales</taxon>
        <taxon>Streptomycetaceae</taxon>
        <taxon>Kitasatospora</taxon>
    </lineage>
</organism>
<evidence type="ECO:0008006" key="2">
    <source>
        <dbReference type="Google" id="ProtNLM"/>
    </source>
</evidence>
<protein>
    <recommendedName>
        <fullName evidence="2">DUF2771 domain-containing protein</fullName>
    </recommendedName>
</protein>
<dbReference type="KEGG" id="kcm:ABWK59_19545"/>
<proteinExistence type="predicted"/>